<dbReference type="PANTHER" id="PTHR35004">
    <property type="entry name" value="TRANSPOSASE RV3428C-RELATED"/>
    <property type="match status" value="1"/>
</dbReference>
<gene>
    <name evidence="3" type="primary">istA</name>
    <name evidence="3" type="ORF">NF557_07410</name>
</gene>
<reference evidence="3" key="1">
    <citation type="submission" date="2022-06" db="EMBL/GenBank/DDBJ databases">
        <title>Ornithinimicrobium JY.X270.</title>
        <authorList>
            <person name="Huang Y."/>
        </authorList>
    </citation>
    <scope>NUCLEOTIDE SEQUENCE</scope>
    <source>
        <strain evidence="3">JY.X270</strain>
    </source>
</reference>
<dbReference type="InterPro" id="IPR012337">
    <property type="entry name" value="RNaseH-like_sf"/>
</dbReference>
<evidence type="ECO:0000256" key="1">
    <source>
        <dbReference type="SAM" id="MobiDB-lite"/>
    </source>
</evidence>
<dbReference type="EMBL" id="CP099490">
    <property type="protein sequence ID" value="USQ77716.1"/>
    <property type="molecule type" value="Genomic_DNA"/>
</dbReference>
<dbReference type="InterPro" id="IPR001584">
    <property type="entry name" value="Integrase_cat-core"/>
</dbReference>
<dbReference type="PROSITE" id="PS50994">
    <property type="entry name" value="INTEGRASE"/>
    <property type="match status" value="1"/>
</dbReference>
<dbReference type="SUPFAM" id="SSF53098">
    <property type="entry name" value="Ribonuclease H-like"/>
    <property type="match status" value="1"/>
</dbReference>
<feature type="domain" description="Integrase catalytic" evidence="2">
    <location>
        <begin position="141"/>
        <end position="316"/>
    </location>
</feature>
<evidence type="ECO:0000259" key="2">
    <source>
        <dbReference type="PROSITE" id="PS50994"/>
    </source>
</evidence>
<sequence length="412" mass="44987">MIEVREVLRGWLGGAGLRTVAARAGVDRKTVRRYVQAAQEAGLARSADVATVDDELIGAVLEAVRPARPGGHGASWELLAAREEAITAWVKGDGKDAKALSIVKIEELLARQGVVVPYRTLHRFATQRCGYRAKETTVRVNDGEPGVELQVDFGHMGYLTDEDGRRRKVHALTFTAVVSRHMFVWLTYSQTLTAVIAGCEAAWAFFGGVFKVLVPDNLKPVVTDADPVNPRLSTGWLDYTQHAGFVTDPARVRSPKDKPRVERAVQFVRGNFWAGEDFTDLTDAQARAEAWCSGRAGMRIHGTTQARPTEVFTQLEAPVLLPVPDPYDQPVFTRVKVHRDYHVEVAKALYSIPEATWVGTWTPAPTVSWSSCTPPAPAAGSWSRPTPANLLVAGPPTGRTCPSTRQGTRCGT</sequence>
<dbReference type="NCBIfam" id="NF033546">
    <property type="entry name" value="transpos_IS21"/>
    <property type="match status" value="1"/>
</dbReference>
<dbReference type="Proteomes" id="UP001056535">
    <property type="component" value="Chromosome"/>
</dbReference>
<dbReference type="RefSeq" id="WP_252623165.1">
    <property type="nucleotide sequence ID" value="NZ_CP099490.1"/>
</dbReference>
<proteinExistence type="predicted"/>
<organism evidence="3 4">
    <name type="scientific">Ornithinimicrobium cryptoxanthini</name>
    <dbReference type="NCBI Taxonomy" id="2934161"/>
    <lineage>
        <taxon>Bacteria</taxon>
        <taxon>Bacillati</taxon>
        <taxon>Actinomycetota</taxon>
        <taxon>Actinomycetes</taxon>
        <taxon>Micrococcales</taxon>
        <taxon>Ornithinimicrobiaceae</taxon>
        <taxon>Ornithinimicrobium</taxon>
    </lineage>
</organism>
<protein>
    <submittedName>
        <fullName evidence="3">IS21 family transposase</fullName>
    </submittedName>
</protein>
<keyword evidence="4" id="KW-1185">Reference proteome</keyword>
<dbReference type="PANTHER" id="PTHR35004:SF8">
    <property type="entry name" value="TRANSPOSASE RV3428C-RELATED"/>
    <property type="match status" value="1"/>
</dbReference>
<evidence type="ECO:0000313" key="3">
    <source>
        <dbReference type="EMBL" id="USQ77716.1"/>
    </source>
</evidence>
<accession>A0ABY4YLX6</accession>
<feature type="region of interest" description="Disordered" evidence="1">
    <location>
        <begin position="392"/>
        <end position="412"/>
    </location>
</feature>
<feature type="compositionally biased region" description="Polar residues" evidence="1">
    <location>
        <begin position="400"/>
        <end position="412"/>
    </location>
</feature>
<evidence type="ECO:0000313" key="4">
    <source>
        <dbReference type="Proteomes" id="UP001056535"/>
    </source>
</evidence>
<dbReference type="Gene3D" id="3.30.420.10">
    <property type="entry name" value="Ribonuclease H-like superfamily/Ribonuclease H"/>
    <property type="match status" value="1"/>
</dbReference>
<name>A0ABY4YLX6_9MICO</name>
<dbReference type="InterPro" id="IPR036397">
    <property type="entry name" value="RNaseH_sf"/>
</dbReference>